<evidence type="ECO:0000313" key="3">
    <source>
        <dbReference type="Proteomes" id="UP000317036"/>
    </source>
</evidence>
<keyword evidence="1" id="KW-0472">Membrane</keyword>
<dbReference type="Proteomes" id="UP000317036">
    <property type="component" value="Unassembled WGS sequence"/>
</dbReference>
<keyword evidence="1" id="KW-0812">Transmembrane</keyword>
<comment type="caution">
    <text evidence="2">The sequence shown here is derived from an EMBL/GenBank/DDBJ whole genome shotgun (WGS) entry which is preliminary data.</text>
</comment>
<keyword evidence="1" id="KW-1133">Transmembrane helix</keyword>
<organism evidence="2 3">
    <name type="scientific">Paenibacillus cremeus</name>
    <dbReference type="NCBI Taxonomy" id="2163881"/>
    <lineage>
        <taxon>Bacteria</taxon>
        <taxon>Bacillati</taxon>
        <taxon>Bacillota</taxon>
        <taxon>Bacilli</taxon>
        <taxon>Bacillales</taxon>
        <taxon>Paenibacillaceae</taxon>
        <taxon>Paenibacillus</taxon>
    </lineage>
</organism>
<name>A0A559KBJ1_9BACL</name>
<gene>
    <name evidence="2" type="ORF">FPZ49_13750</name>
</gene>
<accession>A0A559KBJ1</accession>
<proteinExistence type="predicted"/>
<dbReference type="EMBL" id="VNJI01000014">
    <property type="protein sequence ID" value="TVY09497.1"/>
    <property type="molecule type" value="Genomic_DNA"/>
</dbReference>
<keyword evidence="3" id="KW-1185">Reference proteome</keyword>
<evidence type="ECO:0000313" key="2">
    <source>
        <dbReference type="EMBL" id="TVY09497.1"/>
    </source>
</evidence>
<dbReference type="AlphaFoldDB" id="A0A559KBJ1"/>
<protein>
    <submittedName>
        <fullName evidence="2">Uncharacterized protein</fullName>
    </submittedName>
</protein>
<evidence type="ECO:0000256" key="1">
    <source>
        <dbReference type="SAM" id="Phobius"/>
    </source>
</evidence>
<sequence length="59" mass="6712">MPPLFAEFIILLYFMPELLPLIGDLLIRTSLSMPAAKKINQYLTCESVAKGYTPHHSYN</sequence>
<feature type="transmembrane region" description="Helical" evidence="1">
    <location>
        <begin position="6"/>
        <end position="27"/>
    </location>
</feature>
<reference evidence="2 3" key="1">
    <citation type="submission" date="2019-07" db="EMBL/GenBank/DDBJ databases">
        <authorList>
            <person name="Kim J."/>
        </authorList>
    </citation>
    <scope>NUCLEOTIDE SEQUENCE [LARGE SCALE GENOMIC DNA]</scope>
    <source>
        <strain evidence="2 3">JC52</strain>
    </source>
</reference>